<keyword evidence="1" id="KW-0456">Lyase</keyword>
<feature type="compositionally biased region" description="Low complexity" evidence="2">
    <location>
        <begin position="18"/>
        <end position="34"/>
    </location>
</feature>
<dbReference type="InterPro" id="IPR032466">
    <property type="entry name" value="Metal_Hydrolase"/>
</dbReference>
<dbReference type="PANTHER" id="PTHR21240">
    <property type="entry name" value="2-AMINO-3-CARBOXYLMUCONATE-6-SEMIALDEHYDE DECARBOXYLASE"/>
    <property type="match status" value="1"/>
</dbReference>
<reference evidence="4" key="1">
    <citation type="submission" date="2021-01" db="EMBL/GenBank/DDBJ databases">
        <title>KCTC 19127 draft genome.</title>
        <authorList>
            <person name="An D."/>
        </authorList>
    </citation>
    <scope>NUCLEOTIDE SEQUENCE</scope>
    <source>
        <strain evidence="4">KCTC 19127</strain>
    </source>
</reference>
<evidence type="ECO:0000256" key="1">
    <source>
        <dbReference type="ARBA" id="ARBA00023239"/>
    </source>
</evidence>
<sequence length="332" mass="35028">MSLLSADLPSADPSADLRAGASAPSAPASPAPVAAGRVDVHQHLWPAELVDALRARTTTPRLDGWTLLLDGEPPYPVDPADHDPVRRRALDPGRVVLGLSSPLGIEDLPPAQAVPLLTAWHDGAAALAPDFLAWASVPHGAPDLDELRRRLDQGFVGLQLAATQLTAPTDVERWAPVLQVCQDADRPVFVHPGPVRRPDGGSAADLPAWWAAVVDYPAQMSAAWWAWQAVGRSLLPTLRIGFAAGAGLAPLQAERFAARGGRGLVVDPSTFVDTASYGRQALDGLTRVLGIDPLVLGSDRPYSGPTDADLGDAATHAVRVDNPRRFLEGTAR</sequence>
<accession>A0A938YJX8</accession>
<dbReference type="PANTHER" id="PTHR21240:SF28">
    <property type="entry name" value="ISO-OROTATE DECARBOXYLASE (EUROFUNG)"/>
    <property type="match status" value="1"/>
</dbReference>
<dbReference type="GO" id="GO:0005737">
    <property type="term" value="C:cytoplasm"/>
    <property type="evidence" value="ECO:0007669"/>
    <property type="project" value="TreeGrafter"/>
</dbReference>
<dbReference type="Gene3D" id="3.20.20.140">
    <property type="entry name" value="Metal-dependent hydrolases"/>
    <property type="match status" value="1"/>
</dbReference>
<feature type="domain" description="Amidohydrolase-related" evidence="3">
    <location>
        <begin position="38"/>
        <end position="327"/>
    </location>
</feature>
<dbReference type="AlphaFoldDB" id="A0A938YJX8"/>
<name>A0A938YJX8_9ACTN</name>
<evidence type="ECO:0000313" key="5">
    <source>
        <dbReference type="EMBL" id="MBM9478394.1"/>
    </source>
</evidence>
<dbReference type="GO" id="GO:0019748">
    <property type="term" value="P:secondary metabolic process"/>
    <property type="evidence" value="ECO:0007669"/>
    <property type="project" value="TreeGrafter"/>
</dbReference>
<dbReference type="Pfam" id="PF04909">
    <property type="entry name" value="Amidohydro_2"/>
    <property type="match status" value="1"/>
</dbReference>
<dbReference type="InterPro" id="IPR032465">
    <property type="entry name" value="ACMSD"/>
</dbReference>
<dbReference type="GO" id="GO:0016787">
    <property type="term" value="F:hydrolase activity"/>
    <property type="evidence" value="ECO:0007669"/>
    <property type="project" value="InterPro"/>
</dbReference>
<evidence type="ECO:0000313" key="4">
    <source>
        <dbReference type="EMBL" id="MBM9475946.1"/>
    </source>
</evidence>
<evidence type="ECO:0000259" key="3">
    <source>
        <dbReference type="Pfam" id="PF04909"/>
    </source>
</evidence>
<dbReference type="EMBL" id="JAERWL010000005">
    <property type="protein sequence ID" value="MBM9475946.1"/>
    <property type="molecule type" value="Genomic_DNA"/>
</dbReference>
<comment type="caution">
    <text evidence="4">The sequence shown here is derived from an EMBL/GenBank/DDBJ whole genome shotgun (WGS) entry which is preliminary data.</text>
</comment>
<dbReference type="GO" id="GO:0016831">
    <property type="term" value="F:carboxy-lyase activity"/>
    <property type="evidence" value="ECO:0007669"/>
    <property type="project" value="InterPro"/>
</dbReference>
<dbReference type="InterPro" id="IPR006680">
    <property type="entry name" value="Amidohydro-rel"/>
</dbReference>
<proteinExistence type="predicted"/>
<dbReference type="Proteomes" id="UP000663801">
    <property type="component" value="Unassembled WGS sequence"/>
</dbReference>
<dbReference type="RefSeq" id="WP_205256005.1">
    <property type="nucleotide sequence ID" value="NZ_BAAAPV010000002.1"/>
</dbReference>
<organism evidence="4 6">
    <name type="scientific">Nakamurella flavida</name>
    <dbReference type="NCBI Taxonomy" id="363630"/>
    <lineage>
        <taxon>Bacteria</taxon>
        <taxon>Bacillati</taxon>
        <taxon>Actinomycetota</taxon>
        <taxon>Actinomycetes</taxon>
        <taxon>Nakamurellales</taxon>
        <taxon>Nakamurellaceae</taxon>
        <taxon>Nakamurella</taxon>
    </lineage>
</organism>
<keyword evidence="6" id="KW-1185">Reference proteome</keyword>
<feature type="region of interest" description="Disordered" evidence="2">
    <location>
        <begin position="1"/>
        <end position="34"/>
    </location>
</feature>
<dbReference type="SUPFAM" id="SSF51556">
    <property type="entry name" value="Metallo-dependent hydrolases"/>
    <property type="match status" value="1"/>
</dbReference>
<evidence type="ECO:0000313" key="6">
    <source>
        <dbReference type="Proteomes" id="UP000663801"/>
    </source>
</evidence>
<dbReference type="EMBL" id="JAERWL010000017">
    <property type="protein sequence ID" value="MBM9478394.1"/>
    <property type="molecule type" value="Genomic_DNA"/>
</dbReference>
<protein>
    <submittedName>
        <fullName evidence="4">Amidohydrolase family protein</fullName>
    </submittedName>
</protein>
<gene>
    <name evidence="4" type="ORF">JL107_05780</name>
    <name evidence="5" type="ORF">JL107_18245</name>
</gene>
<evidence type="ECO:0000256" key="2">
    <source>
        <dbReference type="SAM" id="MobiDB-lite"/>
    </source>
</evidence>